<evidence type="ECO:0000256" key="3">
    <source>
        <dbReference type="ARBA" id="ARBA00022722"/>
    </source>
</evidence>
<dbReference type="AlphaFoldDB" id="A0A2H6BU38"/>
<evidence type="ECO:0000313" key="7">
    <source>
        <dbReference type="Proteomes" id="UP000236321"/>
    </source>
</evidence>
<organism evidence="6 7">
    <name type="scientific">Microcystis aeruginosa NIES-298</name>
    <dbReference type="NCBI Taxonomy" id="449468"/>
    <lineage>
        <taxon>Bacteria</taxon>
        <taxon>Bacillati</taxon>
        <taxon>Cyanobacteriota</taxon>
        <taxon>Cyanophyceae</taxon>
        <taxon>Oscillatoriophycideae</taxon>
        <taxon>Chroococcales</taxon>
        <taxon>Microcystaceae</taxon>
        <taxon>Microcystis</taxon>
    </lineage>
</organism>
<dbReference type="InterPro" id="IPR008201">
    <property type="entry name" value="HepT-like"/>
</dbReference>
<proteinExistence type="predicted"/>
<comment type="caution">
    <text evidence="6">The sequence shown here is derived from an EMBL/GenBank/DDBJ whole genome shotgun (WGS) entry which is preliminary data.</text>
</comment>
<dbReference type="EMBL" id="BEYQ01000008">
    <property type="protein sequence ID" value="GBD53703.1"/>
    <property type="molecule type" value="Genomic_DNA"/>
</dbReference>
<dbReference type="RefSeq" id="WP_103112579.1">
    <property type="nucleotide sequence ID" value="NZ_BEIU01000012.1"/>
</dbReference>
<name>A0A2H6BU38_MICAE</name>
<dbReference type="PANTHER" id="PTHR34139">
    <property type="entry name" value="UPF0331 PROTEIN MJ0127"/>
    <property type="match status" value="1"/>
</dbReference>
<dbReference type="GO" id="GO:0016787">
    <property type="term" value="F:hydrolase activity"/>
    <property type="evidence" value="ECO:0007669"/>
    <property type="project" value="UniProtKB-KW"/>
</dbReference>
<dbReference type="PANTHER" id="PTHR34139:SF1">
    <property type="entry name" value="RNASE MJ1380-RELATED"/>
    <property type="match status" value="1"/>
</dbReference>
<dbReference type="InterPro" id="IPR051813">
    <property type="entry name" value="HepT_RNase_toxin"/>
</dbReference>
<dbReference type="GO" id="GO:0004540">
    <property type="term" value="F:RNA nuclease activity"/>
    <property type="evidence" value="ECO:0007669"/>
    <property type="project" value="InterPro"/>
</dbReference>
<keyword evidence="4" id="KW-0547">Nucleotide-binding</keyword>
<gene>
    <name evidence="6" type="ORF">BGM30_27960</name>
</gene>
<evidence type="ECO:0000256" key="4">
    <source>
        <dbReference type="ARBA" id="ARBA00022741"/>
    </source>
</evidence>
<keyword evidence="1" id="KW-0597">Phosphoprotein</keyword>
<dbReference type="Pfam" id="PF01934">
    <property type="entry name" value="HepT-like"/>
    <property type="match status" value="1"/>
</dbReference>
<sequence>MKRIVKNYLEDILKYAKIIQEQTINLSFEEFEQNEERVLSVMMALAIIGEASKNIPDEFPCLYPQIEWRKMAGMRDKIIHDYSEVRLITLWQTSQDNIPDLIAKMTTIINHQED</sequence>
<evidence type="ECO:0000256" key="2">
    <source>
        <dbReference type="ARBA" id="ARBA00022649"/>
    </source>
</evidence>
<evidence type="ECO:0000256" key="1">
    <source>
        <dbReference type="ARBA" id="ARBA00022553"/>
    </source>
</evidence>
<reference evidence="7" key="1">
    <citation type="submission" date="2017-12" db="EMBL/GenBank/DDBJ databases">
        <title>Improved Draft Genome Sequence of Microcystis aeruginosa NIES-298, a Microcystin-Producing Cyanobacterium from Lake Kasumigaura, Japan.</title>
        <authorList>
            <person name="Yamaguchi H."/>
            <person name="Suzuki S."/>
            <person name="Kawachi M."/>
        </authorList>
    </citation>
    <scope>NUCLEOTIDE SEQUENCE [LARGE SCALE GENOMIC DNA]</scope>
    <source>
        <strain evidence="7">NIES-298</strain>
    </source>
</reference>
<dbReference type="GO" id="GO:0110001">
    <property type="term" value="C:toxin-antitoxin complex"/>
    <property type="evidence" value="ECO:0007669"/>
    <property type="project" value="InterPro"/>
</dbReference>
<keyword evidence="5" id="KW-0378">Hydrolase</keyword>
<accession>A0A2H6BU38</accession>
<keyword evidence="2" id="KW-1277">Toxin-antitoxin system</keyword>
<dbReference type="Proteomes" id="UP000236321">
    <property type="component" value="Unassembled WGS sequence"/>
</dbReference>
<keyword evidence="3" id="KW-0540">Nuclease</keyword>
<protein>
    <submittedName>
        <fullName evidence="6">Uncharacterized protein</fullName>
    </submittedName>
</protein>
<dbReference type="GO" id="GO:0000166">
    <property type="term" value="F:nucleotide binding"/>
    <property type="evidence" value="ECO:0007669"/>
    <property type="project" value="UniProtKB-KW"/>
</dbReference>
<evidence type="ECO:0000256" key="5">
    <source>
        <dbReference type="ARBA" id="ARBA00022801"/>
    </source>
</evidence>
<evidence type="ECO:0000313" key="6">
    <source>
        <dbReference type="EMBL" id="GBD53703.1"/>
    </source>
</evidence>